<dbReference type="CDD" id="cd04301">
    <property type="entry name" value="NAT_SF"/>
    <property type="match status" value="1"/>
</dbReference>
<dbReference type="PROSITE" id="PS51186">
    <property type="entry name" value="GNAT"/>
    <property type="match status" value="1"/>
</dbReference>
<name>A0ABX5XWG6_9BACT</name>
<dbReference type="InterPro" id="IPR000182">
    <property type="entry name" value="GNAT_dom"/>
</dbReference>
<dbReference type="GO" id="GO:0016746">
    <property type="term" value="F:acyltransferase activity"/>
    <property type="evidence" value="ECO:0007669"/>
    <property type="project" value="UniProtKB-KW"/>
</dbReference>
<gene>
    <name evidence="4" type="primary">ypeA_2</name>
    <name evidence="4" type="ORF">TBK1r_51000</name>
</gene>
<dbReference type="NCBIfam" id="NF002959">
    <property type="entry name" value="PRK03624.1"/>
    <property type="match status" value="1"/>
</dbReference>
<dbReference type="RefSeq" id="WP_145216689.1">
    <property type="nucleotide sequence ID" value="NZ_CP036432.1"/>
</dbReference>
<keyword evidence="1 4" id="KW-0808">Transferase</keyword>
<proteinExistence type="predicted"/>
<organism evidence="4 5">
    <name type="scientific">Stieleria magnilauensis</name>
    <dbReference type="NCBI Taxonomy" id="2527963"/>
    <lineage>
        <taxon>Bacteria</taxon>
        <taxon>Pseudomonadati</taxon>
        <taxon>Planctomycetota</taxon>
        <taxon>Planctomycetia</taxon>
        <taxon>Pirellulales</taxon>
        <taxon>Pirellulaceae</taxon>
        <taxon>Stieleria</taxon>
    </lineage>
</organism>
<evidence type="ECO:0000256" key="2">
    <source>
        <dbReference type="ARBA" id="ARBA00023315"/>
    </source>
</evidence>
<dbReference type="InterPro" id="IPR050832">
    <property type="entry name" value="Bact_Acetyltransf"/>
</dbReference>
<dbReference type="InterPro" id="IPR016181">
    <property type="entry name" value="Acyl_CoA_acyltransferase"/>
</dbReference>
<dbReference type="EC" id="2.3.1.-" evidence="4"/>
<keyword evidence="2 4" id="KW-0012">Acyltransferase</keyword>
<dbReference type="Pfam" id="PF00583">
    <property type="entry name" value="Acetyltransf_1"/>
    <property type="match status" value="1"/>
</dbReference>
<protein>
    <submittedName>
        <fullName evidence="4">Acetyltransferase YpeA</fullName>
        <ecNumber evidence="4">2.3.1.-</ecNumber>
    </submittedName>
</protein>
<dbReference type="EMBL" id="CP036432">
    <property type="protein sequence ID" value="QDV86082.1"/>
    <property type="molecule type" value="Genomic_DNA"/>
</dbReference>
<evidence type="ECO:0000313" key="4">
    <source>
        <dbReference type="EMBL" id="QDV86082.1"/>
    </source>
</evidence>
<accession>A0ABX5XWG6</accession>
<dbReference type="PANTHER" id="PTHR43877">
    <property type="entry name" value="AMINOALKYLPHOSPHONATE N-ACETYLTRANSFERASE-RELATED-RELATED"/>
    <property type="match status" value="1"/>
</dbReference>
<dbReference type="SUPFAM" id="SSF55729">
    <property type="entry name" value="Acyl-CoA N-acyltransferases (Nat)"/>
    <property type="match status" value="1"/>
</dbReference>
<evidence type="ECO:0000259" key="3">
    <source>
        <dbReference type="PROSITE" id="PS51186"/>
    </source>
</evidence>
<evidence type="ECO:0000313" key="5">
    <source>
        <dbReference type="Proteomes" id="UP000318081"/>
    </source>
</evidence>
<feature type="domain" description="N-acetyltransferase" evidence="3">
    <location>
        <begin position="1"/>
        <end position="139"/>
    </location>
</feature>
<evidence type="ECO:0000256" key="1">
    <source>
        <dbReference type="ARBA" id="ARBA00022679"/>
    </source>
</evidence>
<sequence length="139" mass="16018">MQIRNYHADDEAEVISLWRRSGLTRPWNDPHKDIARKMSVQSEWFLVGELDGQMIATVMAGYDGHRGWINYLAVDPDHRRGGHARAIMQHAERLLREAGCPKINLQIRKDNADAIAFYERIGFCEDDVVSFGKRLIEDP</sequence>
<keyword evidence="5" id="KW-1185">Reference proteome</keyword>
<reference evidence="4 5" key="1">
    <citation type="submission" date="2019-02" db="EMBL/GenBank/DDBJ databases">
        <title>Deep-cultivation of Planctomycetes and their phenomic and genomic characterization uncovers novel biology.</title>
        <authorList>
            <person name="Wiegand S."/>
            <person name="Jogler M."/>
            <person name="Boedeker C."/>
            <person name="Pinto D."/>
            <person name="Vollmers J."/>
            <person name="Rivas-Marin E."/>
            <person name="Kohn T."/>
            <person name="Peeters S.H."/>
            <person name="Heuer A."/>
            <person name="Rast P."/>
            <person name="Oberbeckmann S."/>
            <person name="Bunk B."/>
            <person name="Jeske O."/>
            <person name="Meyerdierks A."/>
            <person name="Storesund J.E."/>
            <person name="Kallscheuer N."/>
            <person name="Luecker S."/>
            <person name="Lage O.M."/>
            <person name="Pohl T."/>
            <person name="Merkel B.J."/>
            <person name="Hornburger P."/>
            <person name="Mueller R.-W."/>
            <person name="Bruemmer F."/>
            <person name="Labrenz M."/>
            <person name="Spormann A.M."/>
            <person name="Op den Camp H."/>
            <person name="Overmann J."/>
            <person name="Amann R."/>
            <person name="Jetten M.S.M."/>
            <person name="Mascher T."/>
            <person name="Medema M.H."/>
            <person name="Devos D.P."/>
            <person name="Kaster A.-K."/>
            <person name="Ovreas L."/>
            <person name="Rohde M."/>
            <person name="Galperin M.Y."/>
            <person name="Jogler C."/>
        </authorList>
    </citation>
    <scope>NUCLEOTIDE SEQUENCE [LARGE SCALE GENOMIC DNA]</scope>
    <source>
        <strain evidence="4 5">TBK1r</strain>
    </source>
</reference>
<dbReference type="Gene3D" id="3.40.630.30">
    <property type="match status" value="1"/>
</dbReference>
<dbReference type="Proteomes" id="UP000318081">
    <property type="component" value="Chromosome"/>
</dbReference>